<accession>U9UQU2</accession>
<organism evidence="1">
    <name type="scientific">Rhizophagus irregularis (strain DAOM 181602 / DAOM 197198 / MUCL 43194)</name>
    <name type="common">Arbuscular mycorrhizal fungus</name>
    <name type="synonym">Glomus intraradices</name>
    <dbReference type="NCBI Taxonomy" id="747089"/>
    <lineage>
        <taxon>Eukaryota</taxon>
        <taxon>Fungi</taxon>
        <taxon>Fungi incertae sedis</taxon>
        <taxon>Mucoromycota</taxon>
        <taxon>Glomeromycotina</taxon>
        <taxon>Glomeromycetes</taxon>
        <taxon>Glomerales</taxon>
        <taxon>Glomeraceae</taxon>
        <taxon>Rhizophagus</taxon>
    </lineage>
</organism>
<reference evidence="1" key="1">
    <citation type="submission" date="2013-07" db="EMBL/GenBank/DDBJ databases">
        <title>The genome of an arbuscular mycorrhizal fungus provides insights into the evolution of the oldest plant symbiosis.</title>
        <authorList>
            <consortium name="DOE Joint Genome Institute"/>
            <person name="Tisserant E."/>
            <person name="Malbreil M."/>
            <person name="Kuo A."/>
            <person name="Kohler A."/>
            <person name="Symeonidi A."/>
            <person name="Balestrini R."/>
            <person name="Charron P."/>
            <person name="Duensing N."/>
            <person name="Frei-dit-Frey N."/>
            <person name="Gianinazzi-Pearson V."/>
            <person name="Gilbert B."/>
            <person name="Handa Y."/>
            <person name="Hijri M."/>
            <person name="Kaul R."/>
            <person name="Kawaguchi M."/>
            <person name="Krajinski F."/>
            <person name="Lammers P."/>
            <person name="Lapierre D."/>
            <person name="Masclaux F.G."/>
            <person name="Murat C."/>
            <person name="Morin E."/>
            <person name="Ndikumana S."/>
            <person name="Pagni M."/>
            <person name="Petitpierre D."/>
            <person name="Requena N."/>
            <person name="Rosikiewicz P."/>
            <person name="Riley R."/>
            <person name="Saito K."/>
            <person name="San Clemente H."/>
            <person name="Shapiro H."/>
            <person name="van Tuinen D."/>
            <person name="Becard G."/>
            <person name="Bonfante P."/>
            <person name="Paszkowski U."/>
            <person name="Shachar-Hill Y."/>
            <person name="Young J.P."/>
            <person name="Sanders I.R."/>
            <person name="Henrissat B."/>
            <person name="Rensing S.A."/>
            <person name="Grigoriev I.V."/>
            <person name="Corradi N."/>
            <person name="Roux C."/>
            <person name="Martin F."/>
        </authorList>
    </citation>
    <scope>NUCLEOTIDE SEQUENCE</scope>
    <source>
        <strain evidence="1">DAOM 197198</strain>
    </source>
</reference>
<sequence length="157" mass="18651">MGEFPKYYKRLVLFCVVSISVIDVHFLYTECITFKYNYNVLMEDNQEFGRDNNQLYAKIQRHQSQESRLSQELQHDYTKNRLSNFHRKGHICVNDNQSDSEVILMPIKESKHYNSDFAGNVKLDLFMAPPFIPFIHIIKPILQTLLSDYPILFYGQY</sequence>
<protein>
    <submittedName>
        <fullName evidence="1">Uncharacterized protein</fullName>
    </submittedName>
</protein>
<dbReference type="EMBL" id="KI276881">
    <property type="protein sequence ID" value="ESA20923.1"/>
    <property type="molecule type" value="Genomic_DNA"/>
</dbReference>
<evidence type="ECO:0000313" key="1">
    <source>
        <dbReference type="EMBL" id="ESA20923.1"/>
    </source>
</evidence>
<dbReference type="HOGENOM" id="CLU_1678838_0_0_1"/>
<name>U9UQU2_RHIID</name>
<dbReference type="AlphaFoldDB" id="U9UQU2"/>
<proteinExistence type="predicted"/>
<gene>
    <name evidence="1" type="ORF">GLOINDRAFT_83997</name>
</gene>